<dbReference type="AlphaFoldDB" id="A0A8J7W597"/>
<name>A0A8J7W597_9EURY</name>
<sequence length="595" mass="66288">MMNGENDTLERAFHLHEAGMFEESLALCQERGDPAYDILAAENLASLGRLSEAKAAYLDLIRSVPGSARLHRGLARVLELQGDASAFREYMVAVRLDPGDRPALTRYAALLTERGDHRAAIPVLKILLRQRKDLAALPPLIASLIAIGEGEEAIALYNQYGSGDDHLHLYIEALIACGRYEDAADLAGKRWVGDNDSLLRRLWLSSLSKIRPDEAYTGYLKAIEDGGDPELIFEAALLAKQLGYVDKAGDLLQQLLADAYDPIYHLAFCDLLARSGSMERASEEFSRLVSSQLGTLEDPDSLILIIRKYIWFLLSRMPEKEAVKQVNELLAPHPAWFCLIPLGEMYEQLGDHVAARDACYRGYRSDYIRGGLAYAAYLARVGDERESEKVMLYILSHLSKVQDLEMVAGAIVHGEEKLYRKRRISSSLQQRLLKELPSLSAEGREILAVTSLYAASGAVDEGDYQACKEHCLTGLDVMPCYPSSIRIEDFIPLLGFAKEHALTEDPVMLRRGGEEKEEEIPLAALLHLDEREEKAVDFIRKHTETHEMELRTLLGTRRVAGIINGIIRKAGDAGLSIIERRGMSEHGEVYAWIGT</sequence>
<dbReference type="RefSeq" id="WP_211530178.1">
    <property type="nucleotide sequence ID" value="NZ_JWHL01000003.1"/>
</dbReference>
<evidence type="ECO:0000313" key="1">
    <source>
        <dbReference type="EMBL" id="MBR1368549.1"/>
    </source>
</evidence>
<dbReference type="Gene3D" id="1.25.40.10">
    <property type="entry name" value="Tetratricopeptide repeat domain"/>
    <property type="match status" value="2"/>
</dbReference>
<dbReference type="OrthoDB" id="110427at2157"/>
<dbReference type="EMBL" id="JWHL01000003">
    <property type="protein sequence ID" value="MBR1368549.1"/>
    <property type="molecule type" value="Genomic_DNA"/>
</dbReference>
<organism evidence="1 2">
    <name type="scientific">Methanocalculus chunghsingensis</name>
    <dbReference type="NCBI Taxonomy" id="156457"/>
    <lineage>
        <taxon>Archaea</taxon>
        <taxon>Methanobacteriati</taxon>
        <taxon>Methanobacteriota</taxon>
        <taxon>Stenosarchaea group</taxon>
        <taxon>Methanomicrobia</taxon>
        <taxon>Methanomicrobiales</taxon>
        <taxon>Methanocalculaceae</taxon>
        <taxon>Methanocalculus</taxon>
    </lineage>
</organism>
<protein>
    <recommendedName>
        <fullName evidence="3">Tetratricopeptide repeat protein</fullName>
    </recommendedName>
</protein>
<gene>
    <name evidence="1" type="ORF">RJ53_03125</name>
</gene>
<dbReference type="Proteomes" id="UP000730161">
    <property type="component" value="Unassembled WGS sequence"/>
</dbReference>
<comment type="caution">
    <text evidence="1">The sequence shown here is derived from an EMBL/GenBank/DDBJ whole genome shotgun (WGS) entry which is preliminary data.</text>
</comment>
<reference evidence="1" key="1">
    <citation type="submission" date="2014-12" db="EMBL/GenBank/DDBJ databases">
        <authorList>
            <person name="Huang H.-H."/>
            <person name="Chen S.-C."/>
            <person name="Lai M.-C."/>
        </authorList>
    </citation>
    <scope>NUCLEOTIDE SEQUENCE</scope>
    <source>
        <strain evidence="1">K1F9705b</strain>
    </source>
</reference>
<proteinExistence type="predicted"/>
<evidence type="ECO:0008006" key="3">
    <source>
        <dbReference type="Google" id="ProtNLM"/>
    </source>
</evidence>
<keyword evidence="2" id="KW-1185">Reference proteome</keyword>
<dbReference type="Pfam" id="PF13432">
    <property type="entry name" value="TPR_16"/>
    <property type="match status" value="1"/>
</dbReference>
<evidence type="ECO:0000313" key="2">
    <source>
        <dbReference type="Proteomes" id="UP000730161"/>
    </source>
</evidence>
<dbReference type="SUPFAM" id="SSF48452">
    <property type="entry name" value="TPR-like"/>
    <property type="match status" value="1"/>
</dbReference>
<dbReference type="InterPro" id="IPR011990">
    <property type="entry name" value="TPR-like_helical_dom_sf"/>
</dbReference>
<accession>A0A8J7W597</accession>